<protein>
    <recommendedName>
        <fullName evidence="4">Lipoprotein</fullName>
    </recommendedName>
</protein>
<proteinExistence type="predicted"/>
<sequence>MKRLTLTSLAIAALLGLAACGEKPQEMGANGVKQDNAAYSGVGQSQYAQSGWKAGDKGSWEQQLKARAQYGQNDYVRIGAQQK</sequence>
<name>A0A372EEE3_9BURK</name>
<reference evidence="2 3" key="1">
    <citation type="submission" date="2018-08" db="EMBL/GenBank/DDBJ databases">
        <title>Hydrogenophaga sp. LA-38 isolated from sludge.</title>
        <authorList>
            <person name="Im W.-T."/>
        </authorList>
    </citation>
    <scope>NUCLEOTIDE SEQUENCE [LARGE SCALE GENOMIC DNA]</scope>
    <source>
        <strain evidence="2 3">LA-38</strain>
    </source>
</reference>
<dbReference type="PROSITE" id="PS51257">
    <property type="entry name" value="PROKAR_LIPOPROTEIN"/>
    <property type="match status" value="1"/>
</dbReference>
<comment type="caution">
    <text evidence="2">The sequence shown here is derived from an EMBL/GenBank/DDBJ whole genome shotgun (WGS) entry which is preliminary data.</text>
</comment>
<keyword evidence="3" id="KW-1185">Reference proteome</keyword>
<keyword evidence="1" id="KW-0732">Signal</keyword>
<dbReference type="EMBL" id="QVLS01000015">
    <property type="protein sequence ID" value="RFP76233.1"/>
    <property type="molecule type" value="Genomic_DNA"/>
</dbReference>
<accession>A0A372EEE3</accession>
<feature type="signal peptide" evidence="1">
    <location>
        <begin position="1"/>
        <end position="18"/>
    </location>
</feature>
<feature type="chain" id="PRO_5017061075" description="Lipoprotein" evidence="1">
    <location>
        <begin position="19"/>
        <end position="83"/>
    </location>
</feature>
<dbReference type="RefSeq" id="WP_116960851.1">
    <property type="nucleotide sequence ID" value="NZ_QVLS01000015.1"/>
</dbReference>
<dbReference type="Proteomes" id="UP000261931">
    <property type="component" value="Unassembled WGS sequence"/>
</dbReference>
<dbReference type="AlphaFoldDB" id="A0A372EEE3"/>
<evidence type="ECO:0008006" key="4">
    <source>
        <dbReference type="Google" id="ProtNLM"/>
    </source>
</evidence>
<organism evidence="2 3">
    <name type="scientific">Hydrogenophaga borbori</name>
    <dbReference type="NCBI Taxonomy" id="2294117"/>
    <lineage>
        <taxon>Bacteria</taxon>
        <taxon>Pseudomonadati</taxon>
        <taxon>Pseudomonadota</taxon>
        <taxon>Betaproteobacteria</taxon>
        <taxon>Burkholderiales</taxon>
        <taxon>Comamonadaceae</taxon>
        <taxon>Hydrogenophaga</taxon>
    </lineage>
</organism>
<evidence type="ECO:0000256" key="1">
    <source>
        <dbReference type="SAM" id="SignalP"/>
    </source>
</evidence>
<evidence type="ECO:0000313" key="3">
    <source>
        <dbReference type="Proteomes" id="UP000261931"/>
    </source>
</evidence>
<gene>
    <name evidence="2" type="ORF">DY262_20090</name>
</gene>
<evidence type="ECO:0000313" key="2">
    <source>
        <dbReference type="EMBL" id="RFP76233.1"/>
    </source>
</evidence>